<dbReference type="SUPFAM" id="SSF51735">
    <property type="entry name" value="NAD(P)-binding Rossmann-fold domains"/>
    <property type="match status" value="1"/>
</dbReference>
<dbReference type="InterPro" id="IPR016181">
    <property type="entry name" value="Acyl_CoA_acyltransferase"/>
</dbReference>
<dbReference type="Gene3D" id="3.40.50.261">
    <property type="entry name" value="Succinyl-CoA synthetase domains"/>
    <property type="match status" value="2"/>
</dbReference>
<keyword evidence="1" id="KW-0547">Nucleotide-binding</keyword>
<dbReference type="InterPro" id="IPR013815">
    <property type="entry name" value="ATP_grasp_subdomain_1"/>
</dbReference>
<dbReference type="SMART" id="SM00881">
    <property type="entry name" value="CoA_binding"/>
    <property type="match status" value="1"/>
</dbReference>
<name>A0A150HB90_9MICO</name>
<evidence type="ECO:0000313" key="5">
    <source>
        <dbReference type="Proteomes" id="UP000243589"/>
    </source>
</evidence>
<sequence length="889" mass="95908">MSAYPQSWEADVVLRDGATARLRPILQSDADGVQAMHSKQSAESIYMRFFAPIKQIPDKDLERFVNVDYRDRVAFVMTIRDEIIGIGRYDRLDENSAEVAFNIADAHQGRGIGSILLEHLAAAAREMGIDRFVAEVLPQNRPMLQVFAAAGYEVTREFDDGVVAVAFDIDPTEKSRQVLASREHRAEALSVRGILHPESIVVFGASRSRASIGNLLLRNLTAGGFRGRLNIVHPEASEVAGLPTVSSLDQIEGDIDVAVIAVPAVSVPQVVRDCAERGVKGVVVVSSGFAETSEEGARLQEQVLTTARTWGMRLIGPNSFGVLNSDPEVDLNASLSPFLPDPGHVGVFSQSGALGTAMLAAARERGIGISTFVSAGNRADLSGNDMMQYWQEDPATNVVCLYLESIGNPRKFSRIARRVTRNKPVIVIKSDLTGGELPPGHAVRVSSLSASAMDQVLAQAGVIRARSVSQMYDIAQVFDTQPLPDGKRVGIVGNSAALSTLVEQCVRAEGLKLGTAPVSMHPEATVDDFEAQLRQVYANPHVHSVVVIITPSPSVSSSQMAQAIADAAAQSGKTTVACFLGVYGKDEMLTSYTRSADGERTKHVVPSYGGPEAAVWALARATEYAVYKKSDHGHYPIFTDLKVREARRIIESSLAEADSPRVTMTDEAAHALLGAYGIDVLPYISTSTVEEAKAAAAKIGYPVALKAVHRKLRHRFEFGGVRLAIQNEAELVGDWNGIAEVIAQSLDDDDDRRIDVQAMAPAGVGCVIRAGEDPLLGPMVSFSLAGDSTELLDDVAHRVAPLTDLDARNMVRTPGASPRLFGYKGLPVANVEPAEEILLRLAALVDEFPVIRSIEIRPIMITTDKSYLLSARIQLAADADRMDTLRRRM</sequence>
<dbReference type="Gene3D" id="3.30.470.20">
    <property type="entry name" value="ATP-grasp fold, B domain"/>
    <property type="match status" value="1"/>
</dbReference>
<keyword evidence="4" id="KW-0808">Transferase</keyword>
<dbReference type="InterPro" id="IPR000182">
    <property type="entry name" value="GNAT_dom"/>
</dbReference>
<dbReference type="EMBL" id="LQQC01000004">
    <property type="protein sequence ID" value="KXZ59383.1"/>
    <property type="molecule type" value="Genomic_DNA"/>
</dbReference>
<protein>
    <submittedName>
        <fullName evidence="4">Acetyltransferase Pat</fullName>
        <ecNumber evidence="4">2.3.1.-</ecNumber>
    </submittedName>
</protein>
<evidence type="ECO:0000256" key="1">
    <source>
        <dbReference type="PROSITE-ProRule" id="PRU00409"/>
    </source>
</evidence>
<dbReference type="Pfam" id="PF13549">
    <property type="entry name" value="ATP-grasp_5"/>
    <property type="match status" value="1"/>
</dbReference>
<dbReference type="InterPro" id="IPR003781">
    <property type="entry name" value="CoA-bd"/>
</dbReference>
<dbReference type="Gene3D" id="3.40.50.720">
    <property type="entry name" value="NAD(P)-binding Rossmann-like Domain"/>
    <property type="match status" value="1"/>
</dbReference>
<dbReference type="Gene3D" id="3.30.1490.20">
    <property type="entry name" value="ATP-grasp fold, A domain"/>
    <property type="match status" value="1"/>
</dbReference>
<gene>
    <name evidence="4" type="ORF">Bravens_00317</name>
</gene>
<reference evidence="4 5" key="1">
    <citation type="submission" date="2016-01" db="EMBL/GenBank/DDBJ databases">
        <title>Use of Whole Genome Sequencing to ascertain that Brevibacterium massiliense (Roux, Raoult 2009) is a later heterotypic synonym of Brevibacterium ravenspurgense (Mages 2008).</title>
        <authorList>
            <person name="Bernier A.-M."/>
            <person name="Burdz T."/>
            <person name="Huynh C."/>
            <person name="Pachecho A.L."/>
            <person name="Wiebe D."/>
            <person name="Bonner C."/>
            <person name="Bernard K."/>
        </authorList>
    </citation>
    <scope>NUCLEOTIDE SEQUENCE [LARGE SCALE GENOMIC DNA]</scope>
    <source>
        <strain evidence="4 5">CCUG56047</strain>
    </source>
</reference>
<accession>A0A150HB90</accession>
<proteinExistence type="predicted"/>
<dbReference type="InterPro" id="IPR011761">
    <property type="entry name" value="ATP-grasp"/>
</dbReference>
<feature type="domain" description="N-acetyltransferase" evidence="3">
    <location>
        <begin position="20"/>
        <end position="170"/>
    </location>
</feature>
<dbReference type="SUPFAM" id="SSF52210">
    <property type="entry name" value="Succinyl-CoA synthetase domains"/>
    <property type="match status" value="2"/>
</dbReference>
<dbReference type="InterPro" id="IPR016102">
    <property type="entry name" value="Succinyl-CoA_synth-like"/>
</dbReference>
<dbReference type="CDD" id="cd04301">
    <property type="entry name" value="NAT_SF"/>
    <property type="match status" value="1"/>
</dbReference>
<evidence type="ECO:0000313" key="4">
    <source>
        <dbReference type="EMBL" id="KXZ59383.1"/>
    </source>
</evidence>
<comment type="caution">
    <text evidence="4">The sequence shown here is derived from an EMBL/GenBank/DDBJ whole genome shotgun (WGS) entry which is preliminary data.</text>
</comment>
<evidence type="ECO:0000259" key="2">
    <source>
        <dbReference type="PROSITE" id="PS50975"/>
    </source>
</evidence>
<dbReference type="Gene3D" id="3.40.630.30">
    <property type="match status" value="1"/>
</dbReference>
<dbReference type="PANTHER" id="PTHR42793:SF1">
    <property type="entry name" value="PEPTIDYL-LYSINE N-ACETYLTRANSFERASE PATZ"/>
    <property type="match status" value="1"/>
</dbReference>
<dbReference type="SUPFAM" id="SSF55729">
    <property type="entry name" value="Acyl-CoA N-acyltransferases (Nat)"/>
    <property type="match status" value="1"/>
</dbReference>
<keyword evidence="1" id="KW-0067">ATP-binding</keyword>
<dbReference type="Proteomes" id="UP000243589">
    <property type="component" value="Unassembled WGS sequence"/>
</dbReference>
<dbReference type="GO" id="GO:0005524">
    <property type="term" value="F:ATP binding"/>
    <property type="evidence" value="ECO:0007669"/>
    <property type="project" value="UniProtKB-UniRule"/>
</dbReference>
<dbReference type="Pfam" id="PF13380">
    <property type="entry name" value="CoA_binding_2"/>
    <property type="match status" value="1"/>
</dbReference>
<evidence type="ECO:0000259" key="3">
    <source>
        <dbReference type="PROSITE" id="PS51186"/>
    </source>
</evidence>
<keyword evidence="5" id="KW-1185">Reference proteome</keyword>
<dbReference type="EC" id="2.3.1.-" evidence="4"/>
<dbReference type="GO" id="GO:0016747">
    <property type="term" value="F:acyltransferase activity, transferring groups other than amino-acyl groups"/>
    <property type="evidence" value="ECO:0007669"/>
    <property type="project" value="InterPro"/>
</dbReference>
<dbReference type="PANTHER" id="PTHR42793">
    <property type="entry name" value="COA BINDING DOMAIN CONTAINING PROTEIN"/>
    <property type="match status" value="1"/>
</dbReference>
<keyword evidence="4" id="KW-0012">Acyltransferase</keyword>
<dbReference type="Pfam" id="PF13607">
    <property type="entry name" value="Succ_CoA_lig"/>
    <property type="match status" value="1"/>
</dbReference>
<dbReference type="SUPFAM" id="SSF56059">
    <property type="entry name" value="Glutathione synthetase ATP-binding domain-like"/>
    <property type="match status" value="1"/>
</dbReference>
<organism evidence="4 5">
    <name type="scientific">Brevibacterium ravenspurgense</name>
    <dbReference type="NCBI Taxonomy" id="479117"/>
    <lineage>
        <taxon>Bacteria</taxon>
        <taxon>Bacillati</taxon>
        <taxon>Actinomycetota</taxon>
        <taxon>Actinomycetes</taxon>
        <taxon>Micrococcales</taxon>
        <taxon>Brevibacteriaceae</taxon>
        <taxon>Brevibacterium</taxon>
    </lineage>
</organism>
<dbReference type="PROSITE" id="PS51186">
    <property type="entry name" value="GNAT"/>
    <property type="match status" value="1"/>
</dbReference>
<dbReference type="RefSeq" id="WP_062019701.1">
    <property type="nucleotide sequence ID" value="NZ_LQQC01000004.1"/>
</dbReference>
<feature type="domain" description="ATP-grasp" evidence="2">
    <location>
        <begin position="670"/>
        <end position="707"/>
    </location>
</feature>
<dbReference type="PATRIC" id="fig|479117.4.peg.314"/>
<dbReference type="Pfam" id="PF00583">
    <property type="entry name" value="Acetyltransf_1"/>
    <property type="match status" value="1"/>
</dbReference>
<dbReference type="GO" id="GO:0046872">
    <property type="term" value="F:metal ion binding"/>
    <property type="evidence" value="ECO:0007669"/>
    <property type="project" value="InterPro"/>
</dbReference>
<dbReference type="AlphaFoldDB" id="A0A150HB90"/>
<dbReference type="InterPro" id="IPR036291">
    <property type="entry name" value="NAD(P)-bd_dom_sf"/>
</dbReference>
<dbReference type="PROSITE" id="PS50975">
    <property type="entry name" value="ATP_GRASP"/>
    <property type="match status" value="1"/>
</dbReference>
<dbReference type="InterPro" id="IPR032875">
    <property type="entry name" value="Succ_CoA_lig_flav_dom"/>
</dbReference>